<dbReference type="EMBL" id="HE650821">
    <property type="protein sequence ID" value="CCF55529.1"/>
    <property type="molecule type" value="Genomic_DNA"/>
</dbReference>
<dbReference type="AlphaFoldDB" id="H2AMC9"/>
<dbReference type="GO" id="GO:0009249">
    <property type="term" value="P:protein lipoylation"/>
    <property type="evidence" value="ECO:0007669"/>
    <property type="project" value="EnsemblFungi"/>
</dbReference>
<dbReference type="Proteomes" id="UP000005220">
    <property type="component" value="Chromosome 1"/>
</dbReference>
<keyword evidence="7" id="KW-1185">Reference proteome</keyword>
<feature type="domain" description="BPL/LPL catalytic" evidence="5">
    <location>
        <begin position="130"/>
        <end position="314"/>
    </location>
</feature>
<reference evidence="6 7" key="1">
    <citation type="journal article" date="2011" name="Proc. Natl. Acad. Sci. U.S.A.">
        <title>Evolutionary erosion of yeast sex chromosomes by mating-type switching accidents.</title>
        <authorList>
            <person name="Gordon J.L."/>
            <person name="Armisen D."/>
            <person name="Proux-Wera E."/>
            <person name="Oheigeartaigh S.S."/>
            <person name="Byrne K.P."/>
            <person name="Wolfe K.H."/>
        </authorList>
    </citation>
    <scope>NUCLEOTIDE SEQUENCE [LARGE SCALE GENOMIC DNA]</scope>
    <source>
        <strain evidence="7">ATCC 22294 / BCRC 22015 / CBS 2517 / CECT 1963 / NBRC 1671 / NRRL Y-8276</strain>
    </source>
</reference>
<dbReference type="InterPro" id="IPR004562">
    <property type="entry name" value="LipoylTrfase_LipoateP_Ligase"/>
</dbReference>
<evidence type="ECO:0000256" key="2">
    <source>
        <dbReference type="ARBA" id="ARBA00005085"/>
    </source>
</evidence>
<dbReference type="InParanoid" id="H2AMC9"/>
<dbReference type="NCBIfam" id="TIGR00545">
    <property type="entry name" value="lipoyltrans"/>
    <property type="match status" value="1"/>
</dbReference>
<dbReference type="HOGENOM" id="CLU_022986_2_0_1"/>
<proteinExistence type="inferred from homology"/>
<dbReference type="STRING" id="1071382.H2AMC9"/>
<dbReference type="GO" id="GO:0005739">
    <property type="term" value="C:mitochondrion"/>
    <property type="evidence" value="ECO:0007669"/>
    <property type="project" value="EnsemblFungi"/>
</dbReference>
<dbReference type="PANTHER" id="PTHR12561">
    <property type="entry name" value="LIPOATE-PROTEIN LIGASE"/>
    <property type="match status" value="1"/>
</dbReference>
<dbReference type="FunCoup" id="H2AMC9">
    <property type="interactions" value="263"/>
</dbReference>
<comment type="pathway">
    <text evidence="2">Protein modification; protein lipoylation via exogenous pathway; protein N(6)-(lipoyl)lysine from lipoate: step 2/2.</text>
</comment>
<dbReference type="KEGG" id="kaf:KAFR_0A00910"/>
<evidence type="ECO:0000256" key="4">
    <source>
        <dbReference type="ARBA" id="ARBA00015925"/>
    </source>
</evidence>
<dbReference type="InterPro" id="IPR004143">
    <property type="entry name" value="BPL_LPL_catalytic"/>
</dbReference>
<accession>H2AMC9</accession>
<dbReference type="CDD" id="cd16443">
    <property type="entry name" value="LplA"/>
    <property type="match status" value="1"/>
</dbReference>
<evidence type="ECO:0000313" key="6">
    <source>
        <dbReference type="EMBL" id="CCF55529.1"/>
    </source>
</evidence>
<gene>
    <name evidence="6" type="primary">KAFR0A00910</name>
    <name evidence="6" type="ORF">KAFR_0A00910</name>
</gene>
<name>H2AMC9_KAZAF</name>
<dbReference type="eggNOG" id="KOG3159">
    <property type="taxonomic scope" value="Eukaryota"/>
</dbReference>
<dbReference type="Gene3D" id="3.30.930.10">
    <property type="entry name" value="Bira Bifunctional Protein, Domain 2"/>
    <property type="match status" value="1"/>
</dbReference>
<dbReference type="PANTHER" id="PTHR12561:SF3">
    <property type="entry name" value="LIPOYLTRANSFERASE 1, MITOCHONDRIAL"/>
    <property type="match status" value="1"/>
</dbReference>
<organism evidence="6 7">
    <name type="scientific">Kazachstania africana (strain ATCC 22294 / BCRC 22015 / CBS 2517 / CECT 1963 / NBRC 1671 / NRRL Y-8276)</name>
    <name type="common">Yeast</name>
    <name type="synonym">Kluyveromyces africanus</name>
    <dbReference type="NCBI Taxonomy" id="1071382"/>
    <lineage>
        <taxon>Eukaryota</taxon>
        <taxon>Fungi</taxon>
        <taxon>Dikarya</taxon>
        <taxon>Ascomycota</taxon>
        <taxon>Saccharomycotina</taxon>
        <taxon>Saccharomycetes</taxon>
        <taxon>Saccharomycetales</taxon>
        <taxon>Saccharomycetaceae</taxon>
        <taxon>Kazachstania</taxon>
    </lineage>
</organism>
<evidence type="ECO:0000259" key="5">
    <source>
        <dbReference type="PROSITE" id="PS51733"/>
    </source>
</evidence>
<dbReference type="PROSITE" id="PS51733">
    <property type="entry name" value="BPL_LPL_CATALYTIC"/>
    <property type="match status" value="1"/>
</dbReference>
<dbReference type="SUPFAM" id="SSF55681">
    <property type="entry name" value="Class II aaRS and biotin synthetases"/>
    <property type="match status" value="1"/>
</dbReference>
<dbReference type="UniPathway" id="UPA00537">
    <property type="reaction ID" value="UER00595"/>
</dbReference>
<dbReference type="InterPro" id="IPR045864">
    <property type="entry name" value="aa-tRNA-synth_II/BPL/LPL"/>
</dbReference>
<dbReference type="GO" id="GO:0017118">
    <property type="term" value="F:lipoyltransferase activity"/>
    <property type="evidence" value="ECO:0007669"/>
    <property type="project" value="TreeGrafter"/>
</dbReference>
<dbReference type="RefSeq" id="XP_003954664.1">
    <property type="nucleotide sequence ID" value="XM_003954615.1"/>
</dbReference>
<evidence type="ECO:0000313" key="7">
    <source>
        <dbReference type="Proteomes" id="UP000005220"/>
    </source>
</evidence>
<sequence>MFNVLRRAEVFNPKKGFLRNRHRFFTSISLKLDNKNEHSDYTELNTMYTDMFDSDKFKKEPGLNDKSELEILNEETEELLTVKHSSLNSTELENCVRNDGTFVIRSSSNNPYYNLALEDYIFKHTPLKATRPNNRLLFYINDKCAVIGKNQNIWQELYVSEAERKGFEILRRFSGGGTVIHDLGNVNYSFITSREKFSRSFFNECIVKWLLESNQDLSISLNSRSDIYFDGKKCSGSAFKIAKGKAYHHGTMLINSKLDSFNGILRPKNEKDIIWETNSVDSMRAEITNLPLETPERFIDICTNGFQKSFSDNEMNCLPLYYCSEDVTINEEIQKTMHTLKSDRFKYLHGPKFKLKLPLTGDEFSVENGVIVNASSPEYKNMPFQNFVKCSNLMQPVYNGKF</sequence>
<dbReference type="Pfam" id="PF21948">
    <property type="entry name" value="LplA-B_cat"/>
    <property type="match status" value="1"/>
</dbReference>
<evidence type="ECO:0000256" key="1">
    <source>
        <dbReference type="ARBA" id="ARBA00003253"/>
    </source>
</evidence>
<evidence type="ECO:0000256" key="3">
    <source>
        <dbReference type="ARBA" id="ARBA00008242"/>
    </source>
</evidence>
<dbReference type="OrthoDB" id="201621at2759"/>
<protein>
    <recommendedName>
        <fullName evidence="4">Putative lipoate-protein ligase A</fullName>
    </recommendedName>
</protein>
<comment type="function">
    <text evidence="1">Catalyzes both the ATP-dependent activation of exogenously supplied lipoate to lipoyl-AMP and the transfer of the activated lipoyl onto the lipoyl domains of lipoate-dependent enzymes.</text>
</comment>
<comment type="similarity">
    <text evidence="3">Belongs to the LplA family.</text>
</comment>
<dbReference type="GeneID" id="13886242"/>